<organism evidence="1 2">
    <name type="scientific">Mucuna pruriens</name>
    <name type="common">Velvet bean</name>
    <name type="synonym">Dolichos pruriens</name>
    <dbReference type="NCBI Taxonomy" id="157652"/>
    <lineage>
        <taxon>Eukaryota</taxon>
        <taxon>Viridiplantae</taxon>
        <taxon>Streptophyta</taxon>
        <taxon>Embryophyta</taxon>
        <taxon>Tracheophyta</taxon>
        <taxon>Spermatophyta</taxon>
        <taxon>Magnoliopsida</taxon>
        <taxon>eudicotyledons</taxon>
        <taxon>Gunneridae</taxon>
        <taxon>Pentapetalae</taxon>
        <taxon>rosids</taxon>
        <taxon>fabids</taxon>
        <taxon>Fabales</taxon>
        <taxon>Fabaceae</taxon>
        <taxon>Papilionoideae</taxon>
        <taxon>50 kb inversion clade</taxon>
        <taxon>NPAAA clade</taxon>
        <taxon>indigoferoid/millettioid clade</taxon>
        <taxon>Phaseoleae</taxon>
        <taxon>Mucuna</taxon>
    </lineage>
</organism>
<dbReference type="PANTHER" id="PTHR10775:SF182">
    <property type="entry name" value="TRANSPOSON, EN_SPM-LIKE, TRANSPOSASE-ASSOCIATED DOMAIN PROTEIN-RELATED"/>
    <property type="match status" value="1"/>
</dbReference>
<evidence type="ECO:0000313" key="2">
    <source>
        <dbReference type="Proteomes" id="UP000257109"/>
    </source>
</evidence>
<dbReference type="PANTHER" id="PTHR10775">
    <property type="entry name" value="OS08G0208400 PROTEIN"/>
    <property type="match status" value="1"/>
</dbReference>
<comment type="caution">
    <text evidence="1">The sequence shown here is derived from an EMBL/GenBank/DDBJ whole genome shotgun (WGS) entry which is preliminary data.</text>
</comment>
<protein>
    <submittedName>
        <fullName evidence="1">Uncharacterized protein</fullName>
    </submittedName>
</protein>
<dbReference type="OrthoDB" id="1934442at2759"/>
<sequence length="107" mass="12260">MTLRKSYEKMCKLNLRLCINVMRVEKNVNDSVINTLLNIQDKTKDVGNARLALVDMGITQQLAPQSVGKWSYLPPTCHTMSKKEKKKQDINPQKLDELENETVIILC</sequence>
<keyword evidence="2" id="KW-1185">Reference proteome</keyword>
<name>A0A371HSH3_MUCPR</name>
<dbReference type="AlphaFoldDB" id="A0A371HSH3"/>
<evidence type="ECO:0000313" key="1">
    <source>
        <dbReference type="EMBL" id="RDY05723.1"/>
    </source>
</evidence>
<dbReference type="EMBL" id="QJKJ01001823">
    <property type="protein sequence ID" value="RDY05723.1"/>
    <property type="molecule type" value="Genomic_DNA"/>
</dbReference>
<feature type="non-terminal residue" evidence="1">
    <location>
        <position position="1"/>
    </location>
</feature>
<accession>A0A371HSH3</accession>
<dbReference type="Proteomes" id="UP000257109">
    <property type="component" value="Unassembled WGS sequence"/>
</dbReference>
<reference evidence="1" key="1">
    <citation type="submission" date="2018-05" db="EMBL/GenBank/DDBJ databases">
        <title>Draft genome of Mucuna pruriens seed.</title>
        <authorList>
            <person name="Nnadi N.E."/>
            <person name="Vos R."/>
            <person name="Hasami M.H."/>
            <person name="Devisetty U.K."/>
            <person name="Aguiy J.C."/>
        </authorList>
    </citation>
    <scope>NUCLEOTIDE SEQUENCE [LARGE SCALE GENOMIC DNA]</scope>
    <source>
        <strain evidence="1">JCA_2017</strain>
    </source>
</reference>
<gene>
    <name evidence="1" type="ORF">CR513_10409</name>
</gene>
<proteinExistence type="predicted"/>